<dbReference type="STRING" id="391625.PPSIR1_26753"/>
<gene>
    <name evidence="2" type="ORF">PPSIR1_26753</name>
</gene>
<dbReference type="Proteomes" id="UP000005801">
    <property type="component" value="Unassembled WGS sequence"/>
</dbReference>
<keyword evidence="1" id="KW-0812">Transmembrane</keyword>
<proteinExistence type="predicted"/>
<evidence type="ECO:0000313" key="2">
    <source>
        <dbReference type="EMBL" id="EDM77218.1"/>
    </source>
</evidence>
<reference evidence="2 3" key="1">
    <citation type="submission" date="2007-06" db="EMBL/GenBank/DDBJ databases">
        <authorList>
            <person name="Shimkets L."/>
            <person name="Ferriera S."/>
            <person name="Johnson J."/>
            <person name="Kravitz S."/>
            <person name="Beeson K."/>
            <person name="Sutton G."/>
            <person name="Rogers Y.-H."/>
            <person name="Friedman R."/>
            <person name="Frazier M."/>
            <person name="Venter J.C."/>
        </authorList>
    </citation>
    <scope>NUCLEOTIDE SEQUENCE [LARGE SCALE GENOMIC DNA]</scope>
    <source>
        <strain evidence="2 3">SIR-1</strain>
    </source>
</reference>
<accession>A6GAB6</accession>
<feature type="transmembrane region" description="Helical" evidence="1">
    <location>
        <begin position="65"/>
        <end position="84"/>
    </location>
</feature>
<keyword evidence="1" id="KW-1133">Transmembrane helix</keyword>
<dbReference type="AlphaFoldDB" id="A6GAB6"/>
<evidence type="ECO:0000313" key="3">
    <source>
        <dbReference type="Proteomes" id="UP000005801"/>
    </source>
</evidence>
<protein>
    <submittedName>
        <fullName evidence="2">Uncharacterized protein</fullName>
    </submittedName>
</protein>
<evidence type="ECO:0000256" key="1">
    <source>
        <dbReference type="SAM" id="Phobius"/>
    </source>
</evidence>
<name>A6GAB6_9BACT</name>
<dbReference type="EMBL" id="ABCS01000050">
    <property type="protein sequence ID" value="EDM77218.1"/>
    <property type="molecule type" value="Genomic_DNA"/>
</dbReference>
<keyword evidence="3" id="KW-1185">Reference proteome</keyword>
<keyword evidence="1" id="KW-0472">Membrane</keyword>
<organism evidence="2 3">
    <name type="scientific">Plesiocystis pacifica SIR-1</name>
    <dbReference type="NCBI Taxonomy" id="391625"/>
    <lineage>
        <taxon>Bacteria</taxon>
        <taxon>Pseudomonadati</taxon>
        <taxon>Myxococcota</taxon>
        <taxon>Polyangia</taxon>
        <taxon>Nannocystales</taxon>
        <taxon>Nannocystaceae</taxon>
        <taxon>Plesiocystis</taxon>
    </lineage>
</organism>
<feature type="transmembrane region" description="Helical" evidence="1">
    <location>
        <begin position="90"/>
        <end position="111"/>
    </location>
</feature>
<sequence>MTAGLRASHDRGMADADEPVKALARTEQRSLAELGERAPDAYESEYMKGEGVTLYRDKSRAPWQLHALLGGSTAMVFAAAFLAGEAMLPMLAMVPVGLLVWLLFSVLRVSVSEGHVNVQYGLFGPKIPIPAIESAEATTYDWKRFGGWGIKRSLDGAWIYNMPGDGGRAVKIVWRNAKGKRKVTYVGSLQSEDLAAQIARARELRGALPAGAENRALGPGSDSSSD</sequence>
<comment type="caution">
    <text evidence="2">The sequence shown here is derived from an EMBL/GenBank/DDBJ whole genome shotgun (WGS) entry which is preliminary data.</text>
</comment>